<dbReference type="EMBL" id="QLNP01000074">
    <property type="protein sequence ID" value="RAM37242.1"/>
    <property type="molecule type" value="Genomic_DNA"/>
</dbReference>
<dbReference type="AlphaFoldDB" id="A0A328HFG7"/>
<proteinExistence type="predicted"/>
<feature type="transmembrane region" description="Helical" evidence="2">
    <location>
        <begin position="18"/>
        <end position="38"/>
    </location>
</feature>
<dbReference type="Proteomes" id="UP000249166">
    <property type="component" value="Unassembled WGS sequence"/>
</dbReference>
<feature type="region of interest" description="Disordered" evidence="1">
    <location>
        <begin position="44"/>
        <end position="85"/>
    </location>
</feature>
<evidence type="ECO:0000256" key="2">
    <source>
        <dbReference type="SAM" id="Phobius"/>
    </source>
</evidence>
<comment type="caution">
    <text evidence="4">The sequence shown here is derived from an EMBL/GenBank/DDBJ whole genome shotgun (WGS) entry which is preliminary data.</text>
</comment>
<sequence length="241" mass="24561">MTEPTVNEDQNPLTKPKFIISAVVVAIIVALGIILALLPKGGGNPAAEPSSSGSGPASMRPSSTADASVCGLPSGDQAKPATAPADTKWELVGKVAAPTSPTQFGPGKTEANGLRSCFAHSPTGALYAAASMTALSAAGKADLVYEQLAVPSPERDAVLKSSPTAAPNSVTAQLAGFTFRSYEADRAVIDLAFKGANGTFVSIPVPLQWYGGDWKFVVPATGDTGARQITDLGGYIEWSGV</sequence>
<evidence type="ECO:0000313" key="5">
    <source>
        <dbReference type="Proteomes" id="UP000249166"/>
    </source>
</evidence>
<reference evidence="4 5" key="1">
    <citation type="submission" date="2018-04" db="EMBL/GenBank/DDBJ databases">
        <title>Bacteria isolated from cave deposits of Manipur.</title>
        <authorList>
            <person name="Sahoo D."/>
            <person name="Sarangthem I."/>
            <person name="Nandeibam J."/>
        </authorList>
    </citation>
    <scope>NUCLEOTIDE SEQUENCE [LARGE SCALE GENOMIC DNA]</scope>
    <source>
        <strain evidence="5">mrc11</strain>
    </source>
</reference>
<gene>
    <name evidence="4" type="ORF">DBZ45_10475</name>
</gene>
<evidence type="ECO:0000259" key="3">
    <source>
        <dbReference type="Pfam" id="PF26526"/>
    </source>
</evidence>
<keyword evidence="2" id="KW-0812">Transmembrane</keyword>
<keyword evidence="2" id="KW-1133">Transmembrane helix</keyword>
<keyword evidence="2" id="KW-0472">Membrane</keyword>
<protein>
    <recommendedName>
        <fullName evidence="3">DUF8175 domain-containing protein</fullName>
    </recommendedName>
</protein>
<dbReference type="RefSeq" id="WP_111903847.1">
    <property type="nucleotide sequence ID" value="NZ_QLNP01000074.1"/>
</dbReference>
<feature type="domain" description="DUF8175" evidence="3">
    <location>
        <begin position="56"/>
        <end position="236"/>
    </location>
</feature>
<feature type="compositionally biased region" description="Low complexity" evidence="1">
    <location>
        <begin position="45"/>
        <end position="63"/>
    </location>
</feature>
<dbReference type="OrthoDB" id="4428031at2"/>
<dbReference type="Pfam" id="PF26526">
    <property type="entry name" value="DUF8175"/>
    <property type="match status" value="1"/>
</dbReference>
<evidence type="ECO:0000256" key="1">
    <source>
        <dbReference type="SAM" id="MobiDB-lite"/>
    </source>
</evidence>
<name>A0A328HFG7_ARTGO</name>
<dbReference type="InterPro" id="IPR058488">
    <property type="entry name" value="DUF8175"/>
</dbReference>
<organism evidence="4 5">
    <name type="scientific">Arthrobacter globiformis</name>
    <dbReference type="NCBI Taxonomy" id="1665"/>
    <lineage>
        <taxon>Bacteria</taxon>
        <taxon>Bacillati</taxon>
        <taxon>Actinomycetota</taxon>
        <taxon>Actinomycetes</taxon>
        <taxon>Micrococcales</taxon>
        <taxon>Micrococcaceae</taxon>
        <taxon>Arthrobacter</taxon>
    </lineage>
</organism>
<accession>A0A328HFG7</accession>
<evidence type="ECO:0000313" key="4">
    <source>
        <dbReference type="EMBL" id="RAM37242.1"/>
    </source>
</evidence>